<accession>A0ABZ1KTY6</accession>
<proteinExistence type="predicted"/>
<gene>
    <name evidence="1" type="ORF">OG350_28670</name>
</gene>
<sequence length="95" mass="10382">MRLTGPYTVAMKLWADAHTQAGKGPAWFRTDKPSAKEHETAADCKLDTGYVKAVHAVEVRAQKAAIDKTKKVLEDRQAAHERPITNARKVIAGAS</sequence>
<reference evidence="1 2" key="1">
    <citation type="submission" date="2022-10" db="EMBL/GenBank/DDBJ databases">
        <title>The complete genomes of actinobacterial strains from the NBC collection.</title>
        <authorList>
            <person name="Joergensen T.S."/>
            <person name="Alvarez Arevalo M."/>
            <person name="Sterndorff E.B."/>
            <person name="Faurdal D."/>
            <person name="Vuksanovic O."/>
            <person name="Mourched A.-S."/>
            <person name="Charusanti P."/>
            <person name="Shaw S."/>
            <person name="Blin K."/>
            <person name="Weber T."/>
        </authorList>
    </citation>
    <scope>NUCLEOTIDE SEQUENCE [LARGE SCALE GENOMIC DNA]</scope>
    <source>
        <strain evidence="1 2">NBC_00156</strain>
    </source>
</reference>
<evidence type="ECO:0000313" key="2">
    <source>
        <dbReference type="Proteomes" id="UP001622557"/>
    </source>
</evidence>
<dbReference type="EMBL" id="CP108164">
    <property type="protein sequence ID" value="WTQ84031.1"/>
    <property type="molecule type" value="Genomic_DNA"/>
</dbReference>
<evidence type="ECO:0000313" key="1">
    <source>
        <dbReference type="EMBL" id="WTQ84031.1"/>
    </source>
</evidence>
<protein>
    <submittedName>
        <fullName evidence="1">Uncharacterized protein</fullName>
    </submittedName>
</protein>
<keyword evidence="2" id="KW-1185">Reference proteome</keyword>
<name>A0ABZ1KTY6_STRAH</name>
<dbReference type="RefSeq" id="WP_405451189.1">
    <property type="nucleotide sequence ID" value="NZ_CP108164.1"/>
</dbReference>
<dbReference type="Proteomes" id="UP001622557">
    <property type="component" value="Chromosome"/>
</dbReference>
<organism evidence="1 2">
    <name type="scientific">Streptomyces achromogenes</name>
    <dbReference type="NCBI Taxonomy" id="67255"/>
    <lineage>
        <taxon>Bacteria</taxon>
        <taxon>Bacillati</taxon>
        <taxon>Actinomycetota</taxon>
        <taxon>Actinomycetes</taxon>
        <taxon>Kitasatosporales</taxon>
        <taxon>Streptomycetaceae</taxon>
        <taxon>Streptomyces</taxon>
    </lineage>
</organism>
<dbReference type="GeneID" id="97284492"/>